<dbReference type="InterPro" id="IPR002347">
    <property type="entry name" value="SDR_fam"/>
</dbReference>
<dbReference type="EMBL" id="JWIC01000005">
    <property type="protein sequence ID" value="KID57417.1"/>
    <property type="molecule type" value="Genomic_DNA"/>
</dbReference>
<accession>A0A0C1QQS7</accession>
<dbReference type="OrthoDB" id="9789398at2"/>
<gene>
    <name evidence="3" type="ORF">JF50_09440</name>
</gene>
<dbReference type="Gene3D" id="3.40.50.720">
    <property type="entry name" value="NAD(P)-binding Rossmann-like Domain"/>
    <property type="match status" value="1"/>
</dbReference>
<dbReference type="PANTHER" id="PTHR24321">
    <property type="entry name" value="DEHYDROGENASES, SHORT CHAIN"/>
    <property type="match status" value="1"/>
</dbReference>
<dbReference type="FunFam" id="3.40.50.720:FF:000084">
    <property type="entry name" value="Short-chain dehydrogenase reductase"/>
    <property type="match status" value="1"/>
</dbReference>
<sequence>MLEGIKEHAFLVTGASAGIGQATAVLLTKLGAKVTILARRENELLQTLEMIKPYTDDASYLVADINQHNVHHQAIEQTVAKYGRFDGAFNNVGTIGNFAPLLEQSEADFDRTLTTNTKSIWLAVQAQARYFKEQQNGGVIVNTSSWLANGGLIGSTCYSASKGALDAFIRPAALELSQYGIRINNINPGGIDTQMTRKAFNHDETVLQNFANQHPRGCLGSCLDVANTVAFLLSDAAMNITGQSITVDGGYAIAGQR</sequence>
<keyword evidence="2" id="KW-0560">Oxidoreductase</keyword>
<dbReference type="CDD" id="cd05233">
    <property type="entry name" value="SDR_c"/>
    <property type="match status" value="1"/>
</dbReference>
<protein>
    <recommendedName>
        <fullName evidence="5">Oxidoreductase</fullName>
    </recommendedName>
</protein>
<evidence type="ECO:0008006" key="5">
    <source>
        <dbReference type="Google" id="ProtNLM"/>
    </source>
</evidence>
<comment type="similarity">
    <text evidence="1">Belongs to the short-chain dehydrogenases/reductases (SDR) family.</text>
</comment>
<proteinExistence type="inferred from homology"/>
<dbReference type="Proteomes" id="UP000031327">
    <property type="component" value="Unassembled WGS sequence"/>
</dbReference>
<dbReference type="GO" id="GO:0016491">
    <property type="term" value="F:oxidoreductase activity"/>
    <property type="evidence" value="ECO:0007669"/>
    <property type="project" value="UniProtKB-KW"/>
</dbReference>
<dbReference type="PROSITE" id="PS00061">
    <property type="entry name" value="ADH_SHORT"/>
    <property type="match status" value="1"/>
</dbReference>
<dbReference type="InterPro" id="IPR020904">
    <property type="entry name" value="Sc_DH/Rdtase_CS"/>
</dbReference>
<dbReference type="SUPFAM" id="SSF51735">
    <property type="entry name" value="NAD(P)-binding Rossmann-fold domains"/>
    <property type="match status" value="1"/>
</dbReference>
<reference evidence="3 4" key="1">
    <citation type="submission" date="2014-12" db="EMBL/GenBank/DDBJ databases">
        <title>Draft Genome Sequence of Pseudoalteromonas luteoviolacea HI1.</title>
        <authorList>
            <person name="Asahina A.Y."/>
            <person name="Hadfield M.G."/>
        </authorList>
    </citation>
    <scope>NUCLEOTIDE SEQUENCE [LARGE SCALE GENOMIC DNA]</scope>
    <source>
        <strain evidence="3 4">HI1</strain>
    </source>
</reference>
<dbReference type="InterPro" id="IPR036291">
    <property type="entry name" value="NAD(P)-bd_dom_sf"/>
</dbReference>
<dbReference type="Pfam" id="PF13561">
    <property type="entry name" value="adh_short_C2"/>
    <property type="match status" value="1"/>
</dbReference>
<comment type="caution">
    <text evidence="3">The sequence shown here is derived from an EMBL/GenBank/DDBJ whole genome shotgun (WGS) entry which is preliminary data.</text>
</comment>
<evidence type="ECO:0000313" key="4">
    <source>
        <dbReference type="Proteomes" id="UP000031327"/>
    </source>
</evidence>
<evidence type="ECO:0000256" key="2">
    <source>
        <dbReference type="ARBA" id="ARBA00023002"/>
    </source>
</evidence>
<dbReference type="PANTHER" id="PTHR24321:SF8">
    <property type="entry name" value="ESTRADIOL 17-BETA-DEHYDROGENASE 8-RELATED"/>
    <property type="match status" value="1"/>
</dbReference>
<organism evidence="3 4">
    <name type="scientific">Pseudoalteromonas luteoviolacea</name>
    <dbReference type="NCBI Taxonomy" id="43657"/>
    <lineage>
        <taxon>Bacteria</taxon>
        <taxon>Pseudomonadati</taxon>
        <taxon>Pseudomonadota</taxon>
        <taxon>Gammaproteobacteria</taxon>
        <taxon>Alteromonadales</taxon>
        <taxon>Pseudoalteromonadaceae</taxon>
        <taxon>Pseudoalteromonas</taxon>
    </lineage>
</organism>
<evidence type="ECO:0000313" key="3">
    <source>
        <dbReference type="EMBL" id="KID57417.1"/>
    </source>
</evidence>
<name>A0A0C1QQS7_9GAMM</name>
<dbReference type="PRINTS" id="PR00080">
    <property type="entry name" value="SDRFAMILY"/>
</dbReference>
<dbReference type="AlphaFoldDB" id="A0A0C1QQS7"/>
<dbReference type="RefSeq" id="WP_039609188.1">
    <property type="nucleotide sequence ID" value="NZ_JWIC01000005.1"/>
</dbReference>
<dbReference type="PRINTS" id="PR00081">
    <property type="entry name" value="GDHRDH"/>
</dbReference>
<evidence type="ECO:0000256" key="1">
    <source>
        <dbReference type="ARBA" id="ARBA00006484"/>
    </source>
</evidence>